<dbReference type="Gene3D" id="3.40.50.300">
    <property type="entry name" value="P-loop containing nucleotide triphosphate hydrolases"/>
    <property type="match status" value="2"/>
</dbReference>
<keyword evidence="4 6" id="KW-0067">ATP-binding</keyword>
<dbReference type="SUPFAM" id="SSF52540">
    <property type="entry name" value="P-loop containing nucleoside triphosphate hydrolases"/>
    <property type="match status" value="1"/>
</dbReference>
<dbReference type="Pfam" id="PF00270">
    <property type="entry name" value="DEAD"/>
    <property type="match status" value="1"/>
</dbReference>
<dbReference type="InterPro" id="IPR001650">
    <property type="entry name" value="Helicase_C-like"/>
</dbReference>
<comment type="similarity">
    <text evidence="6">Belongs to the DEAD box helicase family.</text>
</comment>
<evidence type="ECO:0000256" key="4">
    <source>
        <dbReference type="ARBA" id="ARBA00022840"/>
    </source>
</evidence>
<evidence type="ECO:0000256" key="5">
    <source>
        <dbReference type="ARBA" id="ARBA00022884"/>
    </source>
</evidence>
<evidence type="ECO:0000256" key="3">
    <source>
        <dbReference type="ARBA" id="ARBA00022806"/>
    </source>
</evidence>
<gene>
    <name evidence="11" type="ORF">GMRT_13797</name>
</gene>
<dbReference type="EC" id="3.6.4.13" evidence="7"/>
<reference evidence="11 12" key="1">
    <citation type="submission" date="2019-05" db="EMBL/GenBank/DDBJ databases">
        <title>The compact genome of Giardia muris reveals important steps in the evolution of intestinal protozoan parasites.</title>
        <authorList>
            <person name="Xu F."/>
            <person name="Jimenez-Gonzalez A."/>
            <person name="Einarsson E."/>
            <person name="Astvaldsson A."/>
            <person name="Peirasmaki D."/>
            <person name="Eckmann L."/>
            <person name="Andersson J.O."/>
            <person name="Svard S.G."/>
            <person name="Jerlstrom-Hultqvist J."/>
        </authorList>
    </citation>
    <scope>NUCLEOTIDE SEQUENCE [LARGE SCALE GENOMIC DNA]</scope>
    <source>
        <strain evidence="11 12">Roberts-Thomson</strain>
    </source>
</reference>
<dbReference type="InterPro" id="IPR000629">
    <property type="entry name" value="RNA-helicase_DEAD-box_CS"/>
</dbReference>
<dbReference type="Pfam" id="PF13959">
    <property type="entry name" value="CTE_SPB4"/>
    <property type="match status" value="1"/>
</dbReference>
<protein>
    <recommendedName>
        <fullName evidence="7">ATP-dependent RNA helicase</fullName>
        <ecNumber evidence="7">3.6.4.13</ecNumber>
    </recommendedName>
</protein>
<dbReference type="VEuPathDB" id="GiardiaDB:GMRT_13797"/>
<comment type="caution">
    <text evidence="11">The sequence shown here is derived from an EMBL/GenBank/DDBJ whole genome shotgun (WGS) entry which is preliminary data.</text>
</comment>
<dbReference type="SMART" id="SM01178">
    <property type="entry name" value="DUF4217"/>
    <property type="match status" value="1"/>
</dbReference>
<evidence type="ECO:0000313" key="11">
    <source>
        <dbReference type="EMBL" id="TNJ28732.1"/>
    </source>
</evidence>
<dbReference type="AlphaFoldDB" id="A0A4Z1SS31"/>
<dbReference type="PROSITE" id="PS51194">
    <property type="entry name" value="HELICASE_CTER"/>
    <property type="match status" value="1"/>
</dbReference>
<keyword evidence="2 6" id="KW-0378">Hydrolase</keyword>
<dbReference type="CDD" id="cd00268">
    <property type="entry name" value="DEADc"/>
    <property type="match status" value="1"/>
</dbReference>
<dbReference type="InterPro" id="IPR025313">
    <property type="entry name" value="SPB4-like_CTE"/>
</dbReference>
<feature type="coiled-coil region" evidence="8">
    <location>
        <begin position="443"/>
        <end position="484"/>
    </location>
</feature>
<keyword evidence="3 6" id="KW-0347">Helicase</keyword>
<dbReference type="GO" id="GO:0016887">
    <property type="term" value="F:ATP hydrolysis activity"/>
    <property type="evidence" value="ECO:0007669"/>
    <property type="project" value="RHEA"/>
</dbReference>
<evidence type="ECO:0000259" key="10">
    <source>
        <dbReference type="PROSITE" id="PS51194"/>
    </source>
</evidence>
<comment type="catalytic activity">
    <reaction evidence="7">
        <text>ATP + H2O = ADP + phosphate + H(+)</text>
        <dbReference type="Rhea" id="RHEA:13065"/>
        <dbReference type="ChEBI" id="CHEBI:15377"/>
        <dbReference type="ChEBI" id="CHEBI:15378"/>
        <dbReference type="ChEBI" id="CHEBI:30616"/>
        <dbReference type="ChEBI" id="CHEBI:43474"/>
        <dbReference type="ChEBI" id="CHEBI:456216"/>
        <dbReference type="EC" id="3.6.4.13"/>
    </reaction>
</comment>
<dbReference type="Pfam" id="PF00271">
    <property type="entry name" value="Helicase_C"/>
    <property type="match status" value="1"/>
</dbReference>
<keyword evidence="12" id="KW-1185">Reference proteome</keyword>
<dbReference type="SMART" id="SM00487">
    <property type="entry name" value="DEXDc"/>
    <property type="match status" value="1"/>
</dbReference>
<evidence type="ECO:0000256" key="8">
    <source>
        <dbReference type="SAM" id="Coils"/>
    </source>
</evidence>
<dbReference type="SMART" id="SM00490">
    <property type="entry name" value="HELICc"/>
    <property type="match status" value="1"/>
</dbReference>
<feature type="domain" description="Helicase ATP-binding" evidence="9">
    <location>
        <begin position="41"/>
        <end position="227"/>
    </location>
</feature>
<keyword evidence="1 6" id="KW-0547">Nucleotide-binding</keyword>
<keyword evidence="8" id="KW-0175">Coiled coil</keyword>
<name>A0A4Z1SS31_GIAMU</name>
<dbReference type="InterPro" id="IPR027417">
    <property type="entry name" value="P-loop_NTPase"/>
</dbReference>
<dbReference type="PANTHER" id="PTHR24031">
    <property type="entry name" value="RNA HELICASE"/>
    <property type="match status" value="1"/>
</dbReference>
<evidence type="ECO:0000259" key="9">
    <source>
        <dbReference type="PROSITE" id="PS51192"/>
    </source>
</evidence>
<dbReference type="OrthoDB" id="7396459at2759"/>
<organism evidence="11 12">
    <name type="scientific">Giardia muris</name>
    <dbReference type="NCBI Taxonomy" id="5742"/>
    <lineage>
        <taxon>Eukaryota</taxon>
        <taxon>Metamonada</taxon>
        <taxon>Diplomonadida</taxon>
        <taxon>Hexamitidae</taxon>
        <taxon>Giardiinae</taxon>
        <taxon>Giardia</taxon>
    </lineage>
</organism>
<dbReference type="GO" id="GO:0003723">
    <property type="term" value="F:RNA binding"/>
    <property type="evidence" value="ECO:0007669"/>
    <property type="project" value="UniProtKB-UniRule"/>
</dbReference>
<evidence type="ECO:0000256" key="2">
    <source>
        <dbReference type="ARBA" id="ARBA00022801"/>
    </source>
</evidence>
<dbReference type="InterPro" id="IPR011545">
    <property type="entry name" value="DEAD/DEAH_box_helicase_dom"/>
</dbReference>
<comment type="domain">
    <text evidence="7">The Q motif is unique to and characteristic of the DEAD box family of RNA helicases and controls ATP binding and hydrolysis.</text>
</comment>
<dbReference type="PROSITE" id="PS51192">
    <property type="entry name" value="HELICASE_ATP_BIND_1"/>
    <property type="match status" value="1"/>
</dbReference>
<dbReference type="GO" id="GO:0005524">
    <property type="term" value="F:ATP binding"/>
    <property type="evidence" value="ECO:0007669"/>
    <property type="project" value="UniProtKB-UniRule"/>
</dbReference>
<sequence>MDFASPWNRLREQQGFPEPLLEAVTMRLGFNQMTPVQDAVIPLLCQEKDVAAQAETGSGKTLAYLVPALAHVSKSYPALWTAPFGSTTCLSVHTLILAPTHVLARQIYEVAIRIVDPSYIELVIGGSRAPEEVRQSETKTGLPHVTCRPIIVGTIGILDYYIASGILSVDALRILILDEADRIISVPAFSMLLTRLPSQRRTWLFSATFDGISAENFRKLMRNPHLVKLTADKKEAYETEKAYIVPRSLKIWYCIVPYQEKVFFLLRYIDTLRIRYLRSGSISKLIVFFLTCASAEYFTQVFQALYKDTSGITLRCFTGQQSAEVQQESYGTFLSTPAFSVLFTTDVSARGLDIPEVDNVLQFDPPTRLATYTHRAGRTARCFRTGSAGLLLSPEELGIVKLLRDDGIPMQSVSTDEILLSPDELMSQGGLDPTLFTPPQVPTLLEQKEFQDLQNQLREAKRRLKEATRVLEKNRSRVDRASNSVHTPQVTTDRMRDELNEKFLLPVNRQREELEKFMAIEKAEFERRGYMQNHPLTIFLRRRQLADREAFELCQTCFNTWLNGYQNHEARLIFRLTDLPIGEYGNSLGLLKLPASKILTRIFINFQSSDVIVNDLQYANPQKEAQRIALLAKQNARKEQIKTAKSTRRPGKSEEERERAIQNILTYGGRRADGRFANEVQLLKMLDQGRITEEEFDRLIDDVAHDTNLTGRRRKV</sequence>
<dbReference type="Proteomes" id="UP000315496">
    <property type="component" value="Chromosome 2"/>
</dbReference>
<proteinExistence type="inferred from homology"/>
<evidence type="ECO:0000256" key="1">
    <source>
        <dbReference type="ARBA" id="ARBA00022741"/>
    </source>
</evidence>
<keyword evidence="5 7" id="KW-0694">RNA-binding</keyword>
<accession>A0A4Z1SS31</accession>
<dbReference type="InterPro" id="IPR044742">
    <property type="entry name" value="DEAD/DEAH_RhlB"/>
</dbReference>
<dbReference type="EMBL" id="VDLU01000002">
    <property type="protein sequence ID" value="TNJ28732.1"/>
    <property type="molecule type" value="Genomic_DNA"/>
</dbReference>
<comment type="function">
    <text evidence="7">RNA helicase.</text>
</comment>
<dbReference type="PROSITE" id="PS00039">
    <property type="entry name" value="DEAD_ATP_HELICASE"/>
    <property type="match status" value="1"/>
</dbReference>
<dbReference type="CDD" id="cd18787">
    <property type="entry name" value="SF2_C_DEAD"/>
    <property type="match status" value="1"/>
</dbReference>
<feature type="domain" description="Helicase C-terminal" evidence="10">
    <location>
        <begin position="264"/>
        <end position="426"/>
    </location>
</feature>
<evidence type="ECO:0000313" key="12">
    <source>
        <dbReference type="Proteomes" id="UP000315496"/>
    </source>
</evidence>
<dbReference type="InterPro" id="IPR014001">
    <property type="entry name" value="Helicase_ATP-bd"/>
</dbReference>
<evidence type="ECO:0000256" key="7">
    <source>
        <dbReference type="RuleBase" id="RU365068"/>
    </source>
</evidence>
<evidence type="ECO:0000256" key="6">
    <source>
        <dbReference type="RuleBase" id="RU000492"/>
    </source>
</evidence>
<dbReference type="GO" id="GO:0003724">
    <property type="term" value="F:RNA helicase activity"/>
    <property type="evidence" value="ECO:0007669"/>
    <property type="project" value="UniProtKB-EC"/>
</dbReference>